<dbReference type="FunFam" id="1.20.58.1520:FF:000002">
    <property type="entry name" value="65-kDa microtubule-associated protein 6"/>
    <property type="match status" value="1"/>
</dbReference>
<protein>
    <submittedName>
        <fullName evidence="10">Microtubule-associated protein-like</fullName>
    </submittedName>
</protein>
<organism evidence="10 11">
    <name type="scientific">Zostera marina</name>
    <name type="common">Eelgrass</name>
    <dbReference type="NCBI Taxonomy" id="29655"/>
    <lineage>
        <taxon>Eukaryota</taxon>
        <taxon>Viridiplantae</taxon>
        <taxon>Streptophyta</taxon>
        <taxon>Embryophyta</taxon>
        <taxon>Tracheophyta</taxon>
        <taxon>Spermatophyta</taxon>
        <taxon>Magnoliopsida</taxon>
        <taxon>Liliopsida</taxon>
        <taxon>Zosteraceae</taxon>
        <taxon>Zostera</taxon>
    </lineage>
</organism>
<dbReference type="Proteomes" id="UP000036987">
    <property type="component" value="Unassembled WGS sequence"/>
</dbReference>
<gene>
    <name evidence="10" type="ORF">ZOSMA_23G00290</name>
</gene>
<dbReference type="GO" id="GO:0005737">
    <property type="term" value="C:cytoplasm"/>
    <property type="evidence" value="ECO:0000318"/>
    <property type="project" value="GO_Central"/>
</dbReference>
<dbReference type="Gene3D" id="1.20.58.1520">
    <property type="match status" value="1"/>
</dbReference>
<reference evidence="11" key="1">
    <citation type="journal article" date="2016" name="Nature">
        <title>The genome of the seagrass Zostera marina reveals angiosperm adaptation to the sea.</title>
        <authorList>
            <person name="Olsen J.L."/>
            <person name="Rouze P."/>
            <person name="Verhelst B."/>
            <person name="Lin Y.-C."/>
            <person name="Bayer T."/>
            <person name="Collen J."/>
            <person name="Dattolo E."/>
            <person name="De Paoli E."/>
            <person name="Dittami S."/>
            <person name="Maumus F."/>
            <person name="Michel G."/>
            <person name="Kersting A."/>
            <person name="Lauritano C."/>
            <person name="Lohaus R."/>
            <person name="Toepel M."/>
            <person name="Tonon T."/>
            <person name="Vanneste K."/>
            <person name="Amirebrahimi M."/>
            <person name="Brakel J."/>
            <person name="Bostroem C."/>
            <person name="Chovatia M."/>
            <person name="Grimwood J."/>
            <person name="Jenkins J.W."/>
            <person name="Jueterbock A."/>
            <person name="Mraz A."/>
            <person name="Stam W.T."/>
            <person name="Tice H."/>
            <person name="Bornberg-Bauer E."/>
            <person name="Green P.J."/>
            <person name="Pearson G.A."/>
            <person name="Procaccini G."/>
            <person name="Duarte C.M."/>
            <person name="Schmutz J."/>
            <person name="Reusch T.B.H."/>
            <person name="Van de Peer Y."/>
        </authorList>
    </citation>
    <scope>NUCLEOTIDE SEQUENCE [LARGE SCALE GENOMIC DNA]</scope>
    <source>
        <strain evidence="11">cv. Finnish</strain>
    </source>
</reference>
<keyword evidence="8" id="KW-0175">Coiled coil</keyword>
<keyword evidence="7" id="KW-0539">Nucleus</keyword>
<dbReference type="PANTHER" id="PTHR19321:SF7">
    <property type="entry name" value="65-KDA MICROTUBULE-ASSOCIATED PROTEIN 3"/>
    <property type="match status" value="1"/>
</dbReference>
<dbReference type="EMBL" id="LFYR01000839">
    <property type="protein sequence ID" value="KMZ68377.1"/>
    <property type="molecule type" value="Genomic_DNA"/>
</dbReference>
<dbReference type="Pfam" id="PF03999">
    <property type="entry name" value="MAP65_ASE1"/>
    <property type="match status" value="1"/>
</dbReference>
<feature type="region of interest" description="Disordered" evidence="9">
    <location>
        <begin position="503"/>
        <end position="545"/>
    </location>
</feature>
<comment type="similarity">
    <text evidence="3">Belongs to the MAP65/ASE1 family.</text>
</comment>
<evidence type="ECO:0000256" key="1">
    <source>
        <dbReference type="ARBA" id="ARBA00004123"/>
    </source>
</evidence>
<dbReference type="PANTHER" id="PTHR19321">
    <property type="entry name" value="PROTEIN REGULATOR OF CYTOKINESIS 1 PRC1-RELATED"/>
    <property type="match status" value="1"/>
</dbReference>
<dbReference type="GO" id="GO:0005819">
    <property type="term" value="C:spindle"/>
    <property type="evidence" value="ECO:0000318"/>
    <property type="project" value="GO_Central"/>
</dbReference>
<dbReference type="STRING" id="29655.A0A0K9PJG1"/>
<dbReference type="GO" id="GO:0000226">
    <property type="term" value="P:microtubule cytoskeleton organization"/>
    <property type="evidence" value="ECO:0000318"/>
    <property type="project" value="GO_Central"/>
</dbReference>
<comment type="subcellular location">
    <subcellularLocation>
        <location evidence="2">Cytoplasm</location>
    </subcellularLocation>
    <subcellularLocation>
        <location evidence="1">Nucleus</location>
    </subcellularLocation>
</comment>
<evidence type="ECO:0000256" key="3">
    <source>
        <dbReference type="ARBA" id="ARBA00006187"/>
    </source>
</evidence>
<sequence>MIGSMMRSSLSGLPQDQLMQMETTCGTLLYELQIIWDEVGEKDMDRDKMLLELEQECLEVYRRKVDQANKLRAQLKRDIAESEAELAAICSVMSEPPVHVKKKNNILKEELKAILPHLEAMRKLKADRRKQFVVVLEQIHKISVEIESGEHNSSKMVVDESDLSLTRLEELQRLLESLQKEKTGRLKQVLDQLNTLNSLCLVLGMDFKQTVNEIHPTLDHSENSKNISNATIEQLGVAIKRLRDVKLQRMEVLQDLATSMLELWNLMDTPVEEQHSFQNVTRNIAASEQEITEPNTLSLDFIKCVEAEVSRLDELKMSKMKQLIMKKNLDLEDLRRRTHIVVDMDSEMDIAIEAIESGAIAPCLVLEQIENKISNVKEEAFARKEILDKVEKWLIACGEESWLEEYNRDDNRYSAGKGAHLTLKRAEKARATVSKLPAMVEFLVGKTKAWENERNTSFTYDGVNLLSMLEDYIILRQEKELERRRQRDQKKLHGQFIAEQEVLFGSKPSPSKQHSVKKGARNSMGGPSGNRRFSHGGAMLQQHSSRQDLLLSAKANRIRKADNGTPGTLSSVRRGLDVVGLQGTFVKGLSFNGRDTTEAHTTRKPFTPLSSVPKPAMTPSKPTTDINIAVSSSEDENRIPLPIQTPKTPKTSNMLMSTTPAPEPRSIVYSAHNDEIEYSFEEKRAGFKLPPRESSHNI</sequence>
<evidence type="ECO:0000256" key="5">
    <source>
        <dbReference type="ARBA" id="ARBA00022553"/>
    </source>
</evidence>
<dbReference type="GO" id="GO:0005874">
    <property type="term" value="C:microtubule"/>
    <property type="evidence" value="ECO:0007669"/>
    <property type="project" value="UniProtKB-KW"/>
</dbReference>
<keyword evidence="4" id="KW-0963">Cytoplasm</keyword>
<comment type="caution">
    <text evidence="10">The sequence shown here is derived from an EMBL/GenBank/DDBJ whole genome shotgun (WGS) entry which is preliminary data.</text>
</comment>
<evidence type="ECO:0000256" key="6">
    <source>
        <dbReference type="ARBA" id="ARBA00022701"/>
    </source>
</evidence>
<evidence type="ECO:0000256" key="7">
    <source>
        <dbReference type="ARBA" id="ARBA00023242"/>
    </source>
</evidence>
<accession>A0A0K9PJG1</accession>
<feature type="coiled-coil region" evidence="8">
    <location>
        <begin position="161"/>
        <end position="188"/>
    </location>
</feature>
<dbReference type="OrthoDB" id="642895at2759"/>
<evidence type="ECO:0000256" key="2">
    <source>
        <dbReference type="ARBA" id="ARBA00004496"/>
    </source>
</evidence>
<dbReference type="OMA" id="ATHSRAM"/>
<keyword evidence="5" id="KW-0597">Phosphoprotein</keyword>
<dbReference type="GO" id="GO:0008017">
    <property type="term" value="F:microtubule binding"/>
    <property type="evidence" value="ECO:0000318"/>
    <property type="project" value="GO_Central"/>
</dbReference>
<feature type="region of interest" description="Disordered" evidence="9">
    <location>
        <begin position="596"/>
        <end position="622"/>
    </location>
</feature>
<evidence type="ECO:0000256" key="8">
    <source>
        <dbReference type="SAM" id="Coils"/>
    </source>
</evidence>
<evidence type="ECO:0000256" key="4">
    <source>
        <dbReference type="ARBA" id="ARBA00022490"/>
    </source>
</evidence>
<dbReference type="GO" id="GO:0005634">
    <property type="term" value="C:nucleus"/>
    <property type="evidence" value="ECO:0007669"/>
    <property type="project" value="UniProtKB-SubCell"/>
</dbReference>
<dbReference type="AlphaFoldDB" id="A0A0K9PJG1"/>
<evidence type="ECO:0000313" key="10">
    <source>
        <dbReference type="EMBL" id="KMZ68377.1"/>
    </source>
</evidence>
<proteinExistence type="inferred from homology"/>
<keyword evidence="6" id="KW-0493">Microtubule</keyword>
<feature type="coiled-coil region" evidence="8">
    <location>
        <begin position="58"/>
        <end position="85"/>
    </location>
</feature>
<evidence type="ECO:0000256" key="9">
    <source>
        <dbReference type="SAM" id="MobiDB-lite"/>
    </source>
</evidence>
<evidence type="ECO:0000313" key="11">
    <source>
        <dbReference type="Proteomes" id="UP000036987"/>
    </source>
</evidence>
<keyword evidence="11" id="KW-1185">Reference proteome</keyword>
<dbReference type="InterPro" id="IPR007145">
    <property type="entry name" value="MAP65_Ase1_PRC1"/>
</dbReference>
<name>A0A0K9PJG1_ZOSMR</name>